<organism evidence="2 3">
    <name type="scientific">Aduncisulcus paluster</name>
    <dbReference type="NCBI Taxonomy" id="2918883"/>
    <lineage>
        <taxon>Eukaryota</taxon>
        <taxon>Metamonada</taxon>
        <taxon>Carpediemonas-like organisms</taxon>
        <taxon>Aduncisulcus</taxon>
    </lineage>
</organism>
<feature type="region of interest" description="Disordered" evidence="1">
    <location>
        <begin position="1"/>
        <end position="27"/>
    </location>
</feature>
<gene>
    <name evidence="2" type="ORF">ADUPG1_002301</name>
</gene>
<dbReference type="Proteomes" id="UP001057375">
    <property type="component" value="Unassembled WGS sequence"/>
</dbReference>
<accession>A0ABQ5KJ83</accession>
<evidence type="ECO:0000313" key="2">
    <source>
        <dbReference type="EMBL" id="GKT32576.1"/>
    </source>
</evidence>
<comment type="caution">
    <text evidence="2">The sequence shown here is derived from an EMBL/GenBank/DDBJ whole genome shotgun (WGS) entry which is preliminary data.</text>
</comment>
<name>A0ABQ5KJ83_9EUKA</name>
<evidence type="ECO:0000313" key="3">
    <source>
        <dbReference type="Proteomes" id="UP001057375"/>
    </source>
</evidence>
<evidence type="ECO:0000256" key="1">
    <source>
        <dbReference type="SAM" id="MobiDB-lite"/>
    </source>
</evidence>
<proteinExistence type="predicted"/>
<sequence length="90" mass="9951">RSAEASASNTTQRRSQMGVSYSLSNGNSSLRKEEFQGLHEHRVSIRGVPFRLVSISPREGKEEVEGTGVEYSSEKPSWAIDLDFAVAHDL</sequence>
<dbReference type="EMBL" id="BQXS01002595">
    <property type="protein sequence ID" value="GKT32576.1"/>
    <property type="molecule type" value="Genomic_DNA"/>
</dbReference>
<protein>
    <submittedName>
        <fullName evidence="2">Uncharacterized protein</fullName>
    </submittedName>
</protein>
<reference evidence="2" key="1">
    <citation type="submission" date="2022-03" db="EMBL/GenBank/DDBJ databases">
        <title>Draft genome sequence of Aduncisulcus paluster, a free-living microaerophilic Fornicata.</title>
        <authorList>
            <person name="Yuyama I."/>
            <person name="Kume K."/>
            <person name="Tamura T."/>
            <person name="Inagaki Y."/>
            <person name="Hashimoto T."/>
        </authorList>
    </citation>
    <scope>NUCLEOTIDE SEQUENCE</scope>
    <source>
        <strain evidence="2">NY0171</strain>
    </source>
</reference>
<feature type="non-terminal residue" evidence="2">
    <location>
        <position position="1"/>
    </location>
</feature>
<keyword evidence="3" id="KW-1185">Reference proteome</keyword>